<protein>
    <recommendedName>
        <fullName evidence="1">HTH-like domain-containing protein</fullName>
    </recommendedName>
</protein>
<dbReference type="PANTHER" id="PTHR47515">
    <property type="entry name" value="LOW CALCIUM RESPONSE LOCUS PROTEIN T"/>
    <property type="match status" value="1"/>
</dbReference>
<evidence type="ECO:0000313" key="2">
    <source>
        <dbReference type="EMBL" id="KGT73151.1"/>
    </source>
</evidence>
<evidence type="ECO:0000259" key="1">
    <source>
        <dbReference type="Pfam" id="PF13276"/>
    </source>
</evidence>
<proteinExistence type="predicted"/>
<dbReference type="AlphaFoldDB" id="A0A0A3XJ15"/>
<organism evidence="2 3">
    <name type="scientific">Bradyrhizobium japonicum</name>
    <dbReference type="NCBI Taxonomy" id="375"/>
    <lineage>
        <taxon>Bacteria</taxon>
        <taxon>Pseudomonadati</taxon>
        <taxon>Pseudomonadota</taxon>
        <taxon>Alphaproteobacteria</taxon>
        <taxon>Hyphomicrobiales</taxon>
        <taxon>Nitrobacteraceae</taxon>
        <taxon>Bradyrhizobium</taxon>
    </lineage>
</organism>
<dbReference type="PANTHER" id="PTHR47515:SF1">
    <property type="entry name" value="BLR2054 PROTEIN"/>
    <property type="match status" value="1"/>
</dbReference>
<name>A0A0A3XJ15_BRAJP</name>
<accession>A0A0A3XJ15</accession>
<comment type="caution">
    <text evidence="2">The sequence shown here is derived from an EMBL/GenBank/DDBJ whole genome shotgun (WGS) entry which is preliminary data.</text>
</comment>
<reference evidence="2 3" key="1">
    <citation type="submission" date="2014-09" db="EMBL/GenBank/DDBJ databases">
        <title>Draft genome of Bradyrhizobium japonicum Is-34.</title>
        <authorList>
            <person name="Tsurumaru H."/>
            <person name="Yamakawa T."/>
            <person name="Hashimoto S."/>
            <person name="Okizaki K."/>
            <person name="Kanesaki Y."/>
            <person name="Yoshikawa H."/>
            <person name="Yajima S."/>
        </authorList>
    </citation>
    <scope>NUCLEOTIDE SEQUENCE [LARGE SCALE GENOMIC DNA]</scope>
    <source>
        <strain evidence="2 3">Is-34</strain>
    </source>
</reference>
<dbReference type="Pfam" id="PF13276">
    <property type="entry name" value="HTH_21"/>
    <property type="match status" value="1"/>
</dbReference>
<evidence type="ECO:0000313" key="3">
    <source>
        <dbReference type="Proteomes" id="UP000030377"/>
    </source>
</evidence>
<sequence length="69" mass="8125">MIRYRCSRPPEVALRGRLCDLANEGKRFGYRRLFVLLRREGEPSGINRIYRLYREEGLTVRELGLAAKL</sequence>
<feature type="domain" description="HTH-like" evidence="1">
    <location>
        <begin position="25"/>
        <end position="61"/>
    </location>
</feature>
<dbReference type="EMBL" id="JRPN01000065">
    <property type="protein sequence ID" value="KGT73151.1"/>
    <property type="molecule type" value="Genomic_DNA"/>
</dbReference>
<dbReference type="InterPro" id="IPR025948">
    <property type="entry name" value="HTH-like_dom"/>
</dbReference>
<gene>
    <name evidence="2" type="ORF">MA20_46150</name>
</gene>
<dbReference type="Proteomes" id="UP000030377">
    <property type="component" value="Unassembled WGS sequence"/>
</dbReference>